<feature type="coiled-coil region" evidence="1">
    <location>
        <begin position="13"/>
        <end position="40"/>
    </location>
</feature>
<comment type="caution">
    <text evidence="3">The sequence shown here is derived from an EMBL/GenBank/DDBJ whole genome shotgun (WGS) entry which is preliminary data.</text>
</comment>
<accession>A0ABQ5KLR4</accession>
<feature type="non-terminal residue" evidence="3">
    <location>
        <position position="259"/>
    </location>
</feature>
<dbReference type="Proteomes" id="UP001057375">
    <property type="component" value="Unassembled WGS sequence"/>
</dbReference>
<protein>
    <recommendedName>
        <fullName evidence="5">Vicilin-like seed storage protein At2g18540</fullName>
    </recommendedName>
</protein>
<feature type="compositionally biased region" description="Basic residues" evidence="2">
    <location>
        <begin position="128"/>
        <end position="138"/>
    </location>
</feature>
<name>A0ABQ5KLR4_9EUKA</name>
<evidence type="ECO:0000313" key="4">
    <source>
        <dbReference type="Proteomes" id="UP001057375"/>
    </source>
</evidence>
<evidence type="ECO:0000256" key="1">
    <source>
        <dbReference type="SAM" id="Coils"/>
    </source>
</evidence>
<reference evidence="3" key="1">
    <citation type="submission" date="2022-03" db="EMBL/GenBank/DDBJ databases">
        <title>Draft genome sequence of Aduncisulcus paluster, a free-living microaerophilic Fornicata.</title>
        <authorList>
            <person name="Yuyama I."/>
            <person name="Kume K."/>
            <person name="Tamura T."/>
            <person name="Inagaki Y."/>
            <person name="Hashimoto T."/>
        </authorList>
    </citation>
    <scope>NUCLEOTIDE SEQUENCE</scope>
    <source>
        <strain evidence="3">NY0171</strain>
    </source>
</reference>
<organism evidence="3 4">
    <name type="scientific">Aduncisulcus paluster</name>
    <dbReference type="NCBI Taxonomy" id="2918883"/>
    <lineage>
        <taxon>Eukaryota</taxon>
        <taxon>Metamonada</taxon>
        <taxon>Carpediemonas-like organisms</taxon>
        <taxon>Aduncisulcus</taxon>
    </lineage>
</organism>
<keyword evidence="1" id="KW-0175">Coiled coil</keyword>
<dbReference type="EMBL" id="BQXS01010258">
    <property type="protein sequence ID" value="GKT33443.1"/>
    <property type="molecule type" value="Genomic_DNA"/>
</dbReference>
<evidence type="ECO:0000256" key="2">
    <source>
        <dbReference type="SAM" id="MobiDB-lite"/>
    </source>
</evidence>
<sequence length="259" mass="31311">MVVYASRFEEEEVEEVEGEITIDNEEEERLRAEIRRMEREESVSMFEIGEITEPTPREDIRPQPTTRAERQEIRRRRQEEKDRREAEERREATDRGISLRQLRRERSQEERERRSRQQMVDEAEEERRRRRISREKRDKEKRKRKTELILYYPVCKQLQTKINLEKGCYNLWAWPGTDGGEIVEGRRARELRVKRWKKILNSFACICRELGIDCGRVDTLRGELERGMGADEEMKKIGRECELIIKEVGKEVEREGKEK</sequence>
<evidence type="ECO:0008006" key="5">
    <source>
        <dbReference type="Google" id="ProtNLM"/>
    </source>
</evidence>
<proteinExistence type="predicted"/>
<keyword evidence="4" id="KW-1185">Reference proteome</keyword>
<feature type="compositionally biased region" description="Basic and acidic residues" evidence="2">
    <location>
        <begin position="102"/>
        <end position="115"/>
    </location>
</feature>
<gene>
    <name evidence="3" type="ORF">ADUPG1_007349</name>
</gene>
<evidence type="ECO:0000313" key="3">
    <source>
        <dbReference type="EMBL" id="GKT33443.1"/>
    </source>
</evidence>
<feature type="region of interest" description="Disordered" evidence="2">
    <location>
        <begin position="44"/>
        <end position="138"/>
    </location>
</feature>
<feature type="compositionally biased region" description="Basic and acidic residues" evidence="2">
    <location>
        <begin position="55"/>
        <end position="94"/>
    </location>
</feature>